<dbReference type="RefSeq" id="WP_013822688.1">
    <property type="nucleotide sequence ID" value="NC_015573.1"/>
</dbReference>
<accession>A0AAU8PYM6</accession>
<name>A0AAU8PYM6_DESK7</name>
<dbReference type="Proteomes" id="UP000009229">
    <property type="component" value="Chromosome"/>
</dbReference>
<reference evidence="2" key="1">
    <citation type="submission" date="2011-05" db="EMBL/GenBank/DDBJ databases">
        <title>Complete sequence of Desulfotomaculum kuznetsovii DSM 6115.</title>
        <authorList>
            <person name="Lucas S."/>
            <person name="Han J."/>
            <person name="Lapidus A."/>
            <person name="Cheng J.-F."/>
            <person name="Goodwin L."/>
            <person name="Pitluck S."/>
            <person name="Peters L."/>
            <person name="Mikhailova N."/>
            <person name="Lu M."/>
            <person name="Saunders E."/>
            <person name="Han C."/>
            <person name="Tapia R."/>
            <person name="Land M."/>
            <person name="Hauser L."/>
            <person name="Kyrpides N."/>
            <person name="Ivanova N."/>
            <person name="Pagani I."/>
            <person name="Nazina T."/>
            <person name="Ivanova A."/>
            <person name="Parshina S."/>
            <person name="Kuever J."/>
            <person name="Muyzer G."/>
            <person name="Plugge C."/>
            <person name="Stams A."/>
            <person name="Woyke T."/>
        </authorList>
    </citation>
    <scope>NUCLEOTIDE SEQUENCE [LARGE SCALE GENOMIC DNA]</scope>
    <source>
        <strain evidence="2">DSM 6115 / VKM B-1805 / 17</strain>
    </source>
</reference>
<evidence type="ECO:0008006" key="3">
    <source>
        <dbReference type="Google" id="ProtNLM"/>
    </source>
</evidence>
<protein>
    <recommendedName>
        <fullName evidence="3">YcfA family protein</fullName>
    </recommendedName>
</protein>
<evidence type="ECO:0000313" key="1">
    <source>
        <dbReference type="EMBL" id="AEG15173.1"/>
    </source>
</evidence>
<evidence type="ECO:0000313" key="2">
    <source>
        <dbReference type="Proteomes" id="UP000009229"/>
    </source>
</evidence>
<dbReference type="KEGG" id="dku:Desku_1593"/>
<proteinExistence type="predicted"/>
<gene>
    <name evidence="1" type="ordered locus">Desku_1593</name>
</gene>
<organism evidence="1 2">
    <name type="scientific">Desulfofundulus kuznetsovii (strain DSM 6115 / VKM B-1805 / 17)</name>
    <name type="common">Desulfotomaculum kuznetsovii</name>
    <dbReference type="NCBI Taxonomy" id="760568"/>
    <lineage>
        <taxon>Bacteria</taxon>
        <taxon>Bacillati</taxon>
        <taxon>Bacillota</taxon>
        <taxon>Clostridia</taxon>
        <taxon>Eubacteriales</taxon>
        <taxon>Peptococcaceae</taxon>
        <taxon>Desulfofundulus</taxon>
    </lineage>
</organism>
<dbReference type="EMBL" id="CP002770">
    <property type="protein sequence ID" value="AEG15173.1"/>
    <property type="molecule type" value="Genomic_DNA"/>
</dbReference>
<sequence length="69" mass="8014">MKAFGSSLRGLGSPVVVGRNREGKTFTIHYHPGRRLDRREVSVMLKRLGVTPEEFLRWYRGKKYASIKH</sequence>
<dbReference type="AlphaFoldDB" id="A0AAU8PYM6"/>
<keyword evidence="2" id="KW-1185">Reference proteome</keyword>